<keyword evidence="8" id="KW-0234">DNA repair</keyword>
<reference evidence="10 11" key="1">
    <citation type="submission" date="2024-10" db="EMBL/GenBank/DDBJ databases">
        <title>The Natural Products Discovery Center: Release of the First 8490 Sequenced Strains for Exploring Actinobacteria Biosynthetic Diversity.</title>
        <authorList>
            <person name="Kalkreuter E."/>
            <person name="Kautsar S.A."/>
            <person name="Yang D."/>
            <person name="Bader C.D."/>
            <person name="Teijaro C.N."/>
            <person name="Fluegel L."/>
            <person name="Davis C.M."/>
            <person name="Simpson J.R."/>
            <person name="Lauterbach L."/>
            <person name="Steele A.D."/>
            <person name="Gui C."/>
            <person name="Meng S."/>
            <person name="Li G."/>
            <person name="Viehrig K."/>
            <person name="Ye F."/>
            <person name="Su P."/>
            <person name="Kiefer A.F."/>
            <person name="Nichols A."/>
            <person name="Cepeda A.J."/>
            <person name="Yan W."/>
            <person name="Fan B."/>
            <person name="Jiang Y."/>
            <person name="Adhikari A."/>
            <person name="Zheng C.-J."/>
            <person name="Schuster L."/>
            <person name="Cowan T.M."/>
            <person name="Smanski M.J."/>
            <person name="Chevrette M.G."/>
            <person name="De Carvalho L.P.S."/>
            <person name="Shen B."/>
        </authorList>
    </citation>
    <scope>NUCLEOTIDE SEQUENCE [LARGE SCALE GENOMIC DNA]</scope>
    <source>
        <strain evidence="10 11">NPDC015755</strain>
    </source>
</reference>
<dbReference type="EMBL" id="JBIBSM010000010">
    <property type="protein sequence ID" value="MFF8278526.1"/>
    <property type="molecule type" value="Genomic_DNA"/>
</dbReference>
<evidence type="ECO:0000256" key="7">
    <source>
        <dbReference type="ARBA" id="ARBA00022842"/>
    </source>
</evidence>
<evidence type="ECO:0000256" key="3">
    <source>
        <dbReference type="ARBA" id="ARBA00022722"/>
    </source>
</evidence>
<keyword evidence="4" id="KW-0479">Metal-binding</keyword>
<feature type="domain" description="Endonuclease/exonuclease/phosphatase" evidence="9">
    <location>
        <begin position="49"/>
        <end position="357"/>
    </location>
</feature>
<proteinExistence type="predicted"/>
<evidence type="ECO:0000256" key="1">
    <source>
        <dbReference type="ARBA" id="ARBA00001936"/>
    </source>
</evidence>
<dbReference type="PANTHER" id="PTHR15822:SF4">
    <property type="entry name" value="TYROSYL-DNA PHOSPHODIESTERASE 2"/>
    <property type="match status" value="1"/>
</dbReference>
<dbReference type="SUPFAM" id="SSF56219">
    <property type="entry name" value="DNase I-like"/>
    <property type="match status" value="1"/>
</dbReference>
<keyword evidence="3" id="KW-0540">Nuclease</keyword>
<evidence type="ECO:0000256" key="5">
    <source>
        <dbReference type="ARBA" id="ARBA00022763"/>
    </source>
</evidence>
<keyword evidence="6" id="KW-0378">Hydrolase</keyword>
<dbReference type="GO" id="GO:0004519">
    <property type="term" value="F:endonuclease activity"/>
    <property type="evidence" value="ECO:0007669"/>
    <property type="project" value="UniProtKB-KW"/>
</dbReference>
<gene>
    <name evidence="10" type="ORF">ACF05T_20830</name>
</gene>
<organism evidence="10 11">
    <name type="scientific">Streptomyces lateritius</name>
    <dbReference type="NCBI Taxonomy" id="67313"/>
    <lineage>
        <taxon>Bacteria</taxon>
        <taxon>Bacillati</taxon>
        <taxon>Actinomycetota</taxon>
        <taxon>Actinomycetes</taxon>
        <taxon>Kitasatosporales</taxon>
        <taxon>Streptomycetaceae</taxon>
        <taxon>Streptomyces</taxon>
    </lineage>
</organism>
<accession>A0ABW6YFB3</accession>
<keyword evidence="5" id="KW-0227">DNA damage</keyword>
<comment type="cofactor">
    <cofactor evidence="2">
        <name>Mg(2+)</name>
        <dbReference type="ChEBI" id="CHEBI:18420"/>
    </cofactor>
</comment>
<dbReference type="InterPro" id="IPR036691">
    <property type="entry name" value="Endo/exonu/phosph_ase_sf"/>
</dbReference>
<dbReference type="InterPro" id="IPR005135">
    <property type="entry name" value="Endo/exonuclease/phosphatase"/>
</dbReference>
<evidence type="ECO:0000313" key="10">
    <source>
        <dbReference type="EMBL" id="MFF8278526.1"/>
    </source>
</evidence>
<comment type="cofactor">
    <cofactor evidence="1">
        <name>Mn(2+)</name>
        <dbReference type="ChEBI" id="CHEBI:29035"/>
    </cofactor>
</comment>
<protein>
    <submittedName>
        <fullName evidence="10">Endonuclease/exonuclease/phosphatase family protein</fullName>
    </submittedName>
</protein>
<dbReference type="PANTHER" id="PTHR15822">
    <property type="entry name" value="TRAF AND TNF RECEPTOR-ASSOCIATED PROTEIN"/>
    <property type="match status" value="1"/>
</dbReference>
<evidence type="ECO:0000256" key="4">
    <source>
        <dbReference type="ARBA" id="ARBA00022723"/>
    </source>
</evidence>
<evidence type="ECO:0000256" key="6">
    <source>
        <dbReference type="ARBA" id="ARBA00022801"/>
    </source>
</evidence>
<evidence type="ECO:0000259" key="9">
    <source>
        <dbReference type="Pfam" id="PF03372"/>
    </source>
</evidence>
<dbReference type="Pfam" id="PF03372">
    <property type="entry name" value="Exo_endo_phos"/>
    <property type="match status" value="1"/>
</dbReference>
<name>A0ABW6YFB3_9ACTN</name>
<evidence type="ECO:0000256" key="8">
    <source>
        <dbReference type="ARBA" id="ARBA00023204"/>
    </source>
</evidence>
<keyword evidence="7" id="KW-0460">Magnesium</keyword>
<evidence type="ECO:0000256" key="2">
    <source>
        <dbReference type="ARBA" id="ARBA00001946"/>
    </source>
</evidence>
<sequence>MKRHQLGAAAAVVAVAALAYIGVIRPGSDSAERSPQPTVGATTATVRVMTWNICGEAGDCYAQTNPAGQAKAVADLARTKSLDAVFLQEICGEEYKNDKSYDANKSEDADSLLTHVEQQLDALGADWNLAFLPYDRLAQDRWGASITVKPSVTREYPVRKHNNAPATSNFRCRGSLIPGVQGMTIAVKGTFGDPYEYELPSPQAGISLKALCVRRTSHTPVRFCTTHLTPPGEDLDARAGFSYRVAQIQRLTEITGTGTDTVFGGDLNNRPPGDSAAGSEASNLVPLYTAYRECQQLGTTARKGSPTKWSRSAQADPAGGPLTWVYKRESQQYDYLFAKNSFASCEVVTSTQEWSDHLPVVGTVSVTTS</sequence>
<dbReference type="Gene3D" id="3.60.10.10">
    <property type="entry name" value="Endonuclease/exonuclease/phosphatase"/>
    <property type="match status" value="1"/>
</dbReference>
<evidence type="ECO:0000313" key="11">
    <source>
        <dbReference type="Proteomes" id="UP001603013"/>
    </source>
</evidence>
<dbReference type="RefSeq" id="WP_391935645.1">
    <property type="nucleotide sequence ID" value="NZ_JBIBSM010000010.1"/>
</dbReference>
<comment type="caution">
    <text evidence="10">The sequence shown here is derived from an EMBL/GenBank/DDBJ whole genome shotgun (WGS) entry which is preliminary data.</text>
</comment>
<dbReference type="Proteomes" id="UP001603013">
    <property type="component" value="Unassembled WGS sequence"/>
</dbReference>
<dbReference type="InterPro" id="IPR051547">
    <property type="entry name" value="TDP2-like"/>
</dbReference>
<keyword evidence="10" id="KW-0255">Endonuclease</keyword>
<keyword evidence="11" id="KW-1185">Reference proteome</keyword>